<sequence length="56" mass="6422">MQALCPRKALVYGVSFLGIVKINIENLVLQQVFEILEDTFVIGCFWSVTFRKSNKN</sequence>
<dbReference type="AlphaFoldDB" id="A0A2H1EBP8"/>
<dbReference type="EMBL" id="LT634361">
    <property type="protein sequence ID" value="SFZ83993.1"/>
    <property type="molecule type" value="Genomic_DNA"/>
</dbReference>
<evidence type="ECO:0000313" key="2">
    <source>
        <dbReference type="Proteomes" id="UP000231564"/>
    </source>
</evidence>
<dbReference type="Proteomes" id="UP000231564">
    <property type="component" value="Chromosome MARIT"/>
</dbReference>
<evidence type="ECO:0000313" key="1">
    <source>
        <dbReference type="EMBL" id="SFZ83993.1"/>
    </source>
</evidence>
<proteinExistence type="predicted"/>
<reference evidence="1 2" key="1">
    <citation type="submission" date="2016-11" db="EMBL/GenBank/DDBJ databases">
        <authorList>
            <person name="Jaros S."/>
            <person name="Januszkiewicz K."/>
            <person name="Wedrychowicz H."/>
        </authorList>
    </citation>
    <scope>NUCLEOTIDE SEQUENCE [LARGE SCALE GENOMIC DNA]</scope>
    <source>
        <strain evidence="1">NCIMB 2154T</strain>
    </source>
</reference>
<name>A0A2H1EBP8_9FLAO</name>
<keyword evidence="2" id="KW-1185">Reference proteome</keyword>
<dbReference type="KEGG" id="tmar:MARIT_2434"/>
<protein>
    <submittedName>
        <fullName evidence="1">Uncharacterized protein</fullName>
    </submittedName>
</protein>
<accession>A0A2H1EBP8</accession>
<organism evidence="1 2">
    <name type="scientific">Tenacibaculum maritimum NCIMB 2154</name>
    <dbReference type="NCBI Taxonomy" id="1349785"/>
    <lineage>
        <taxon>Bacteria</taxon>
        <taxon>Pseudomonadati</taxon>
        <taxon>Bacteroidota</taxon>
        <taxon>Flavobacteriia</taxon>
        <taxon>Flavobacteriales</taxon>
        <taxon>Flavobacteriaceae</taxon>
        <taxon>Tenacibaculum</taxon>
    </lineage>
</organism>
<gene>
    <name evidence="1" type="ORF">MARIT_2434</name>
</gene>